<dbReference type="EMBL" id="JBBJCI010000288">
    <property type="protein sequence ID" value="KAK7235920.1"/>
    <property type="molecule type" value="Genomic_DNA"/>
</dbReference>
<reference evidence="2 3" key="1">
    <citation type="submission" date="2024-03" db="EMBL/GenBank/DDBJ databases">
        <title>Aureococcus anophagefferens CCMP1851 and Kratosvirus quantuckense: Draft genome of a second virus-susceptible host strain in the model system.</title>
        <authorList>
            <person name="Chase E."/>
            <person name="Truchon A.R."/>
            <person name="Schepens W."/>
            <person name="Wilhelm S.W."/>
        </authorList>
    </citation>
    <scope>NUCLEOTIDE SEQUENCE [LARGE SCALE GENOMIC DNA]</scope>
    <source>
        <strain evidence="2 3">CCMP1851</strain>
    </source>
</reference>
<sequence length="45" mass="5305">MFLKRSPYNAWPSTVLSDQTSLAAMRNARRSRSLRPRTSRRTYFA</sequence>
<keyword evidence="3" id="KW-1185">Reference proteome</keyword>
<feature type="compositionally biased region" description="Basic residues" evidence="1">
    <location>
        <begin position="27"/>
        <end position="45"/>
    </location>
</feature>
<evidence type="ECO:0000313" key="3">
    <source>
        <dbReference type="Proteomes" id="UP001363151"/>
    </source>
</evidence>
<accession>A0ABR1FR08</accession>
<evidence type="ECO:0000313" key="2">
    <source>
        <dbReference type="EMBL" id="KAK7235920.1"/>
    </source>
</evidence>
<evidence type="ECO:0000256" key="1">
    <source>
        <dbReference type="SAM" id="MobiDB-lite"/>
    </source>
</evidence>
<proteinExistence type="predicted"/>
<protein>
    <submittedName>
        <fullName evidence="2">Uncharacterized protein</fullName>
    </submittedName>
</protein>
<comment type="caution">
    <text evidence="2">The sequence shown here is derived from an EMBL/GenBank/DDBJ whole genome shotgun (WGS) entry which is preliminary data.</text>
</comment>
<gene>
    <name evidence="2" type="ORF">SO694_0006500</name>
</gene>
<feature type="region of interest" description="Disordered" evidence="1">
    <location>
        <begin position="24"/>
        <end position="45"/>
    </location>
</feature>
<name>A0ABR1FR08_AURAN</name>
<organism evidence="2 3">
    <name type="scientific">Aureococcus anophagefferens</name>
    <name type="common">Harmful bloom alga</name>
    <dbReference type="NCBI Taxonomy" id="44056"/>
    <lineage>
        <taxon>Eukaryota</taxon>
        <taxon>Sar</taxon>
        <taxon>Stramenopiles</taxon>
        <taxon>Ochrophyta</taxon>
        <taxon>Pelagophyceae</taxon>
        <taxon>Pelagomonadales</taxon>
        <taxon>Pelagomonadaceae</taxon>
        <taxon>Aureococcus</taxon>
    </lineage>
</organism>
<dbReference type="Proteomes" id="UP001363151">
    <property type="component" value="Unassembled WGS sequence"/>
</dbReference>